<organism evidence="1">
    <name type="scientific">marine sediment metagenome</name>
    <dbReference type="NCBI Taxonomy" id="412755"/>
    <lineage>
        <taxon>unclassified sequences</taxon>
        <taxon>metagenomes</taxon>
        <taxon>ecological metagenomes</taxon>
    </lineage>
</organism>
<dbReference type="GO" id="GO:0006412">
    <property type="term" value="P:translation"/>
    <property type="evidence" value="ECO:0007669"/>
    <property type="project" value="InterPro"/>
</dbReference>
<proteinExistence type="predicted"/>
<gene>
    <name evidence="1" type="ORF">S01H1_81349</name>
</gene>
<dbReference type="EMBL" id="BARS01055040">
    <property type="protein sequence ID" value="GAG42566.1"/>
    <property type="molecule type" value="Genomic_DNA"/>
</dbReference>
<dbReference type="GO" id="GO:0003735">
    <property type="term" value="F:structural constituent of ribosome"/>
    <property type="evidence" value="ECO:0007669"/>
    <property type="project" value="InterPro"/>
</dbReference>
<feature type="non-terminal residue" evidence="1">
    <location>
        <position position="1"/>
    </location>
</feature>
<dbReference type="Gene3D" id="2.40.50.100">
    <property type="match status" value="1"/>
</dbReference>
<dbReference type="GO" id="GO:0005840">
    <property type="term" value="C:ribosome"/>
    <property type="evidence" value="ECO:0007669"/>
    <property type="project" value="InterPro"/>
</dbReference>
<dbReference type="InterPro" id="IPR001684">
    <property type="entry name" value="Ribosomal_bL27"/>
</dbReference>
<protein>
    <recommendedName>
        <fullName evidence="2">50S ribosomal protein L27</fullName>
    </recommendedName>
</protein>
<evidence type="ECO:0000313" key="1">
    <source>
        <dbReference type="EMBL" id="GAG42566.1"/>
    </source>
</evidence>
<sequence>CAGIRPSKFLPGNNVGIGGDDTLFAKIDGVMKFENKNGRTRVVSVYAAAGQSGL</sequence>
<evidence type="ECO:0008006" key="2">
    <source>
        <dbReference type="Google" id="ProtNLM"/>
    </source>
</evidence>
<dbReference type="AlphaFoldDB" id="X0Z1Q1"/>
<comment type="caution">
    <text evidence="1">The sequence shown here is derived from an EMBL/GenBank/DDBJ whole genome shotgun (WGS) entry which is preliminary data.</text>
</comment>
<reference evidence="1" key="1">
    <citation type="journal article" date="2014" name="Front. Microbiol.">
        <title>High frequency of phylogenetically diverse reductive dehalogenase-homologous genes in deep subseafloor sedimentary metagenomes.</title>
        <authorList>
            <person name="Kawai M."/>
            <person name="Futagami T."/>
            <person name="Toyoda A."/>
            <person name="Takaki Y."/>
            <person name="Nishi S."/>
            <person name="Hori S."/>
            <person name="Arai W."/>
            <person name="Tsubouchi T."/>
            <person name="Morono Y."/>
            <person name="Uchiyama I."/>
            <person name="Ito T."/>
            <person name="Fujiyama A."/>
            <person name="Inagaki F."/>
            <person name="Takami H."/>
        </authorList>
    </citation>
    <scope>NUCLEOTIDE SEQUENCE</scope>
    <source>
        <strain evidence="1">Expedition CK06-06</strain>
    </source>
</reference>
<dbReference type="SUPFAM" id="SSF110324">
    <property type="entry name" value="Ribosomal L27 protein-like"/>
    <property type="match status" value="1"/>
</dbReference>
<dbReference type="Pfam" id="PF01016">
    <property type="entry name" value="Ribosomal_L27"/>
    <property type="match status" value="1"/>
</dbReference>
<accession>X0Z1Q1</accession>
<name>X0Z1Q1_9ZZZZ</name>